<dbReference type="GeneID" id="71926810"/>
<dbReference type="Pfam" id="PF09844">
    <property type="entry name" value="DUF2071"/>
    <property type="match status" value="1"/>
</dbReference>
<organism evidence="1 2">
    <name type="scientific">Halocatena salina</name>
    <dbReference type="NCBI Taxonomy" id="2934340"/>
    <lineage>
        <taxon>Archaea</taxon>
        <taxon>Methanobacteriati</taxon>
        <taxon>Methanobacteriota</taxon>
        <taxon>Stenosarchaea group</taxon>
        <taxon>Halobacteria</taxon>
        <taxon>Halobacteriales</taxon>
        <taxon>Natronomonadaceae</taxon>
        <taxon>Halocatena</taxon>
    </lineage>
</organism>
<proteinExistence type="predicted"/>
<name>A0A8U0A253_9EURY</name>
<evidence type="ECO:0000313" key="1">
    <source>
        <dbReference type="EMBL" id="UPM43261.1"/>
    </source>
</evidence>
<reference evidence="1" key="1">
    <citation type="submission" date="2022-04" db="EMBL/GenBank/DDBJ databases">
        <title>Halocatena sp. nov., isolated from a salt lake.</title>
        <authorList>
            <person name="Cui H.-L."/>
        </authorList>
    </citation>
    <scope>NUCLEOTIDE SEQUENCE</scope>
    <source>
        <strain evidence="1">AD-1</strain>
    </source>
</reference>
<dbReference type="InterPro" id="IPR018644">
    <property type="entry name" value="DUF2071"/>
</dbReference>
<dbReference type="AlphaFoldDB" id="A0A8U0A253"/>
<evidence type="ECO:0000313" key="2">
    <source>
        <dbReference type="Proteomes" id="UP000831768"/>
    </source>
</evidence>
<dbReference type="KEGG" id="haad:MW046_02145"/>
<protein>
    <submittedName>
        <fullName evidence="1">DUF2071 domain-containing protein</fullName>
    </submittedName>
</protein>
<dbReference type="Proteomes" id="UP000831768">
    <property type="component" value="Chromosome"/>
</dbReference>
<keyword evidence="2" id="KW-1185">Reference proteome</keyword>
<accession>A0A8U0A253</accession>
<sequence length="242" mass="27257">MFASLRGIIDRRILVNFRIAPEVLSDWLPEPFEPQTVAGNAIGGICLIRLRDLRPTGIPRRIGFTSENQAHQFAVKWRENGDERTGVYIPHRHTDSLINRLCGGRLFPGSHYHGTFDIDESRTQYKLTMQSTEIRVQVAGEPADSLPVDSMFESVADASAFVEKDVVGYSPNERRGEFEALELRTDEWNVTPFSVTEVSSNYLDRIPDDITFDHALLMSDIDHEWHDGEASCSGCSELSVAM</sequence>
<gene>
    <name evidence="1" type="ORF">MW046_02145</name>
</gene>
<dbReference type="EMBL" id="CP096019">
    <property type="protein sequence ID" value="UPM43261.1"/>
    <property type="molecule type" value="Genomic_DNA"/>
</dbReference>
<dbReference type="RefSeq" id="WP_247993928.1">
    <property type="nucleotide sequence ID" value="NZ_CP096019.1"/>
</dbReference>